<accession>A0A9N8VCG2</accession>
<proteinExistence type="predicted"/>
<dbReference type="Proteomes" id="UP000789570">
    <property type="component" value="Unassembled WGS sequence"/>
</dbReference>
<gene>
    <name evidence="1" type="ORF">FCALED_LOCUS674</name>
</gene>
<evidence type="ECO:0000313" key="2">
    <source>
        <dbReference type="Proteomes" id="UP000789570"/>
    </source>
</evidence>
<dbReference type="OrthoDB" id="2312053at2759"/>
<dbReference type="EMBL" id="CAJVPQ010000070">
    <property type="protein sequence ID" value="CAG8442791.1"/>
    <property type="molecule type" value="Genomic_DNA"/>
</dbReference>
<organism evidence="1 2">
    <name type="scientific">Funneliformis caledonium</name>
    <dbReference type="NCBI Taxonomy" id="1117310"/>
    <lineage>
        <taxon>Eukaryota</taxon>
        <taxon>Fungi</taxon>
        <taxon>Fungi incertae sedis</taxon>
        <taxon>Mucoromycota</taxon>
        <taxon>Glomeromycotina</taxon>
        <taxon>Glomeromycetes</taxon>
        <taxon>Glomerales</taxon>
        <taxon>Glomeraceae</taxon>
        <taxon>Funneliformis</taxon>
    </lineage>
</organism>
<name>A0A9N8VCG2_9GLOM</name>
<dbReference type="AlphaFoldDB" id="A0A9N8VCG2"/>
<protein>
    <submittedName>
        <fullName evidence="1">3544_t:CDS:1</fullName>
    </submittedName>
</protein>
<reference evidence="1" key="1">
    <citation type="submission" date="2021-06" db="EMBL/GenBank/DDBJ databases">
        <authorList>
            <person name="Kallberg Y."/>
            <person name="Tangrot J."/>
            <person name="Rosling A."/>
        </authorList>
    </citation>
    <scope>NUCLEOTIDE SEQUENCE</scope>
    <source>
        <strain evidence="1">UK204</strain>
    </source>
</reference>
<sequence length="441" mass="50913">MDWICYHSENKPLLLCVDEIMKAPEPKKIISKLGAQLSSRNSDEFNLVISTLDSLYFAEFQTDSGRPVKWVLLQAISFTEAKNLFYEFHMSLLNKRCISDCNGHPRSLEQLYFILKQGSMAAGTYTNILSRLTEKIGTWVHISFPEVKAALEGIPRPLDYVLEVENGEKANVAALISKGIYINTISSCYQEVTVIPKLSPVALWVFCSKYQHNKTYGTFAENLRCLLFEEDKLLDKVNDGLPFEHFHSYWEVISRYLLLKDDEKITCLKDLYGLQEKQQQYWENIKFKVLTDKGIVNEKDEPYKSLTDAIFVLLSSNETGHDMVIFEEKVSEEEVFNIKGSVSKEKTKSYIAINIECKFSYPQSTTKPKNYIEGTRNSPQLDLPHFETSNIAQLNMTEDDIIFVYVSWRDLYKNAKNMNTTNLTILDKERLRRIYTESLSS</sequence>
<keyword evidence="2" id="KW-1185">Reference proteome</keyword>
<comment type="caution">
    <text evidence="1">The sequence shown here is derived from an EMBL/GenBank/DDBJ whole genome shotgun (WGS) entry which is preliminary data.</text>
</comment>
<evidence type="ECO:0000313" key="1">
    <source>
        <dbReference type="EMBL" id="CAG8442791.1"/>
    </source>
</evidence>